<evidence type="ECO:0000313" key="2">
    <source>
        <dbReference type="EMBL" id="BCL62888.1"/>
    </source>
</evidence>
<sequence>MSPIRILILAILVYIAYRLVFGGKTIAGGGREPEKPERKEMPVDDVLEEDPVCGKLVPRKQAVRYLQGEKAVYFCSEECCGKYKDDQKD</sequence>
<reference evidence="2" key="1">
    <citation type="submission" date="2020-09" db="EMBL/GenBank/DDBJ databases">
        <title>Desulfogranum mesoprofundum gen. nov., sp. nov., a novel mesophilic, sulfate-reducing chemolithoautotroph isolated from a deep-sea hydrothermal vent chimney in the Suiyo Seamount.</title>
        <authorList>
            <person name="Hashimoto Y."/>
            <person name="Nakagawa S."/>
        </authorList>
    </citation>
    <scope>NUCLEOTIDE SEQUENCE</scope>
    <source>
        <strain evidence="2">KT2</strain>
    </source>
</reference>
<evidence type="ECO:0000313" key="3">
    <source>
        <dbReference type="Proteomes" id="UP000826725"/>
    </source>
</evidence>
<dbReference type="RefSeq" id="WP_228855194.1">
    <property type="nucleotide sequence ID" value="NZ_AP024086.1"/>
</dbReference>
<organism evidence="2 3">
    <name type="scientific">Desulfomarina profundi</name>
    <dbReference type="NCBI Taxonomy" id="2772557"/>
    <lineage>
        <taxon>Bacteria</taxon>
        <taxon>Pseudomonadati</taxon>
        <taxon>Thermodesulfobacteriota</taxon>
        <taxon>Desulfobulbia</taxon>
        <taxon>Desulfobulbales</taxon>
        <taxon>Desulfobulbaceae</taxon>
        <taxon>Desulfomarina</taxon>
    </lineage>
</organism>
<dbReference type="InterPro" id="IPR011017">
    <property type="entry name" value="TRASH_dom"/>
</dbReference>
<gene>
    <name evidence="2" type="ORF">DGMP_35810</name>
</gene>
<dbReference type="EMBL" id="AP024086">
    <property type="protein sequence ID" value="BCL62888.1"/>
    <property type="molecule type" value="Genomic_DNA"/>
</dbReference>
<protein>
    <recommendedName>
        <fullName evidence="1">TRASH domain-containing protein</fullName>
    </recommendedName>
</protein>
<dbReference type="KEGG" id="dbk:DGMP_35810"/>
<dbReference type="AlphaFoldDB" id="A0A8D5FPH7"/>
<evidence type="ECO:0000259" key="1">
    <source>
        <dbReference type="SMART" id="SM00746"/>
    </source>
</evidence>
<dbReference type="Proteomes" id="UP000826725">
    <property type="component" value="Chromosome"/>
</dbReference>
<name>A0A8D5FPH7_9BACT</name>
<proteinExistence type="predicted"/>
<keyword evidence="3" id="KW-1185">Reference proteome</keyword>
<feature type="domain" description="TRASH" evidence="1">
    <location>
        <begin position="50"/>
        <end position="87"/>
    </location>
</feature>
<accession>A0A8D5FPH7</accession>
<dbReference type="SMART" id="SM00746">
    <property type="entry name" value="TRASH"/>
    <property type="match status" value="1"/>
</dbReference>